<name>A0A8S1DXX3_9INSE</name>
<dbReference type="AlphaFoldDB" id="A0A8S1DXX3"/>
<keyword evidence="2" id="KW-1185">Reference proteome</keyword>
<accession>A0A8S1DXX3</accession>
<organism evidence="1 2">
    <name type="scientific">Cloeon dipterum</name>
    <dbReference type="NCBI Taxonomy" id="197152"/>
    <lineage>
        <taxon>Eukaryota</taxon>
        <taxon>Metazoa</taxon>
        <taxon>Ecdysozoa</taxon>
        <taxon>Arthropoda</taxon>
        <taxon>Hexapoda</taxon>
        <taxon>Insecta</taxon>
        <taxon>Pterygota</taxon>
        <taxon>Palaeoptera</taxon>
        <taxon>Ephemeroptera</taxon>
        <taxon>Pisciforma</taxon>
        <taxon>Baetidae</taxon>
        <taxon>Cloeon</taxon>
    </lineage>
</organism>
<comment type="caution">
    <text evidence="1">The sequence shown here is derived from an EMBL/GenBank/DDBJ whole genome shotgun (WGS) entry which is preliminary data.</text>
</comment>
<evidence type="ECO:0000313" key="1">
    <source>
        <dbReference type="EMBL" id="CAB3387267.1"/>
    </source>
</evidence>
<protein>
    <submittedName>
        <fullName evidence="1">Uncharacterized protein</fullName>
    </submittedName>
</protein>
<gene>
    <name evidence="1" type="ORF">CLODIP_2_CD04730</name>
</gene>
<reference evidence="1 2" key="1">
    <citation type="submission" date="2020-04" db="EMBL/GenBank/DDBJ databases">
        <authorList>
            <person name="Alioto T."/>
            <person name="Alioto T."/>
            <person name="Gomez Garrido J."/>
        </authorList>
    </citation>
    <scope>NUCLEOTIDE SEQUENCE [LARGE SCALE GENOMIC DNA]</scope>
</reference>
<evidence type="ECO:0000313" key="2">
    <source>
        <dbReference type="Proteomes" id="UP000494165"/>
    </source>
</evidence>
<feature type="non-terminal residue" evidence="1">
    <location>
        <position position="55"/>
    </location>
</feature>
<sequence length="55" mass="6181">SSERKSFSSNHKNILVLPGLLTEEFLEGTNRNSIFVCDSEFSAALLYKVTTERNS</sequence>
<dbReference type="Proteomes" id="UP000494165">
    <property type="component" value="Unassembled WGS sequence"/>
</dbReference>
<proteinExistence type="predicted"/>
<dbReference type="EMBL" id="CADEPI010000556">
    <property type="protein sequence ID" value="CAB3387267.1"/>
    <property type="molecule type" value="Genomic_DNA"/>
</dbReference>